<evidence type="ECO:0000256" key="3">
    <source>
        <dbReference type="ARBA" id="ARBA00022722"/>
    </source>
</evidence>
<dbReference type="FunCoup" id="Q2LRB0">
    <property type="interactions" value="215"/>
</dbReference>
<dbReference type="NCBIfam" id="TIGR00228">
    <property type="entry name" value="ruvC"/>
    <property type="match status" value="1"/>
</dbReference>
<evidence type="ECO:0000256" key="5">
    <source>
        <dbReference type="ARBA" id="ARBA00022759"/>
    </source>
</evidence>
<feature type="active site" evidence="13">
    <location>
        <position position="29"/>
    </location>
</feature>
<dbReference type="InterPro" id="IPR036397">
    <property type="entry name" value="RNaseH_sf"/>
</dbReference>
<keyword evidence="3 13" id="KW-0540">Nuclease</keyword>
<keyword evidence="7 13" id="KW-0378">Hydrolase</keyword>
<dbReference type="EMBL" id="CP000252">
    <property type="protein sequence ID" value="ABC76619.1"/>
    <property type="molecule type" value="Genomic_DNA"/>
</dbReference>
<dbReference type="PRINTS" id="PR00696">
    <property type="entry name" value="RSOLVASERUVC"/>
</dbReference>
<accession>Q2LRB0</accession>
<dbReference type="GO" id="GO:0005737">
    <property type="term" value="C:cytoplasm"/>
    <property type="evidence" value="ECO:0007669"/>
    <property type="project" value="UniProtKB-SubCell"/>
</dbReference>
<dbReference type="HOGENOM" id="CLU_091257_3_1_7"/>
<comment type="subunit">
    <text evidence="13">Homodimer which binds Holliday junction (HJ) DNA. The HJ becomes 2-fold symmetrical on binding to RuvC with unstacked arms; it has a different conformation from HJ DNA in complex with RuvA. In the full resolvosome a probable DNA-RuvA(4)-RuvB(12)-RuvC(2) complex forms which resolves the HJ.</text>
</comment>
<reference evidence="15 16" key="1">
    <citation type="journal article" date="2007" name="Proc. Natl. Acad. Sci. U.S.A.">
        <title>The genome of Syntrophus aciditrophicus: life at the thermodynamic limit of microbial growth.</title>
        <authorList>
            <person name="McInerney M.J."/>
            <person name="Rohlin L."/>
            <person name="Mouttaki H."/>
            <person name="Kim U."/>
            <person name="Krupp R.S."/>
            <person name="Rios-Hernandez L."/>
            <person name="Sieber J."/>
            <person name="Struchtemeyer C.G."/>
            <person name="Bhattacharyya A."/>
            <person name="Campbell J.W."/>
            <person name="Gunsalus R.P."/>
        </authorList>
    </citation>
    <scope>NUCLEOTIDE SEQUENCE [LARGE SCALE GENOMIC DNA]</scope>
    <source>
        <strain evidence="15 16">SB</strain>
    </source>
</reference>
<keyword evidence="16" id="KW-1185">Reference proteome</keyword>
<dbReference type="Pfam" id="PF02075">
    <property type="entry name" value="RuvC"/>
    <property type="match status" value="1"/>
</dbReference>
<dbReference type="PANTHER" id="PTHR30194">
    <property type="entry name" value="CROSSOVER JUNCTION ENDODEOXYRIBONUCLEASE RUVC"/>
    <property type="match status" value="1"/>
</dbReference>
<feature type="binding site" evidence="13">
    <location>
        <position position="29"/>
    </location>
    <ligand>
        <name>Mg(2+)</name>
        <dbReference type="ChEBI" id="CHEBI:18420"/>
        <label>1</label>
    </ligand>
</feature>
<evidence type="ECO:0000256" key="13">
    <source>
        <dbReference type="HAMAP-Rule" id="MF_00034"/>
    </source>
</evidence>
<sequence>MSAFGLCVKVNFKIPHESWIMRLKVLGIDPGSVVTGFGIVEQIQERYIDIVHGEIRLKRGTSFTSSLEKIYDELFSLVEREQPDAVAIEDIFYGKNIKSLIKQGHVRGVAILAGSKHHLPVFEYTPLEIKKAVVGYGHAEKIQVQNMIKVIMKLSELPPADASDAIAVAICHLNHQKKNHI</sequence>
<evidence type="ECO:0000256" key="1">
    <source>
        <dbReference type="ARBA" id="ARBA00009518"/>
    </source>
</evidence>
<dbReference type="KEGG" id="sat:SYN_02973"/>
<comment type="subcellular location">
    <subcellularLocation>
        <location evidence="13">Cytoplasm</location>
    </subcellularLocation>
</comment>
<gene>
    <name evidence="13" type="primary">ruvC</name>
    <name evidence="15" type="ORF">SYN_02973</name>
</gene>
<dbReference type="eggNOG" id="COG0817">
    <property type="taxonomic scope" value="Bacteria"/>
</dbReference>
<keyword evidence="8 13" id="KW-0460">Magnesium</keyword>
<feature type="binding site" evidence="13">
    <location>
        <position position="89"/>
    </location>
    <ligand>
        <name>Mg(2+)</name>
        <dbReference type="ChEBI" id="CHEBI:18420"/>
        <label>2</label>
    </ligand>
</feature>
<evidence type="ECO:0000256" key="12">
    <source>
        <dbReference type="ARBA" id="ARBA00029354"/>
    </source>
</evidence>
<dbReference type="InterPro" id="IPR012337">
    <property type="entry name" value="RNaseH-like_sf"/>
</dbReference>
<dbReference type="GO" id="GO:0006281">
    <property type="term" value="P:DNA repair"/>
    <property type="evidence" value="ECO:0007669"/>
    <property type="project" value="UniProtKB-UniRule"/>
</dbReference>
<evidence type="ECO:0000256" key="10">
    <source>
        <dbReference type="ARBA" id="ARBA00023172"/>
    </source>
</evidence>
<evidence type="ECO:0000256" key="9">
    <source>
        <dbReference type="ARBA" id="ARBA00023125"/>
    </source>
</evidence>
<keyword evidence="10 13" id="KW-0233">DNA recombination</keyword>
<dbReference type="AlphaFoldDB" id="Q2LRB0"/>
<evidence type="ECO:0000256" key="7">
    <source>
        <dbReference type="ARBA" id="ARBA00022801"/>
    </source>
</evidence>
<dbReference type="GO" id="GO:0008821">
    <property type="term" value="F:crossover junction DNA endonuclease activity"/>
    <property type="evidence" value="ECO:0007669"/>
    <property type="project" value="UniProtKB-UniRule"/>
</dbReference>
<evidence type="ECO:0000256" key="6">
    <source>
        <dbReference type="ARBA" id="ARBA00022763"/>
    </source>
</evidence>
<dbReference type="InterPro" id="IPR020563">
    <property type="entry name" value="X-over_junc_endoDNase_Mg_BS"/>
</dbReference>
<keyword evidence="6 13" id="KW-0227">DNA damage</keyword>
<evidence type="ECO:0000313" key="16">
    <source>
        <dbReference type="Proteomes" id="UP000001933"/>
    </source>
</evidence>
<dbReference type="Proteomes" id="UP000001933">
    <property type="component" value="Chromosome"/>
</dbReference>
<keyword evidence="5 13" id="KW-0255">Endonuclease</keyword>
<dbReference type="PANTHER" id="PTHR30194:SF3">
    <property type="entry name" value="CROSSOVER JUNCTION ENDODEOXYRIBONUCLEASE RUVC"/>
    <property type="match status" value="1"/>
</dbReference>
<comment type="catalytic activity">
    <reaction evidence="12 13">
        <text>Endonucleolytic cleavage at a junction such as a reciprocal single-stranded crossover between two homologous DNA duplexes (Holliday junction).</text>
        <dbReference type="EC" id="3.1.21.10"/>
    </reaction>
</comment>
<dbReference type="GO" id="GO:0048476">
    <property type="term" value="C:Holliday junction resolvase complex"/>
    <property type="evidence" value="ECO:0007669"/>
    <property type="project" value="UniProtKB-UniRule"/>
</dbReference>
<proteinExistence type="inferred from homology"/>
<feature type="binding site" evidence="13">
    <location>
        <position position="161"/>
    </location>
    <ligand>
        <name>Mg(2+)</name>
        <dbReference type="ChEBI" id="CHEBI:18420"/>
        <label>1</label>
    </ligand>
</feature>
<comment type="cofactor">
    <cofactor evidence="13">
        <name>Mg(2+)</name>
        <dbReference type="ChEBI" id="CHEBI:18420"/>
    </cofactor>
    <text evidence="13">Binds 2 Mg(2+) ion per subunit.</text>
</comment>
<evidence type="ECO:0000256" key="2">
    <source>
        <dbReference type="ARBA" id="ARBA00022490"/>
    </source>
</evidence>
<dbReference type="InParanoid" id="Q2LRB0"/>
<dbReference type="Gene3D" id="3.30.420.10">
    <property type="entry name" value="Ribonuclease H-like superfamily/Ribonuclease H"/>
    <property type="match status" value="1"/>
</dbReference>
<dbReference type="PROSITE" id="PS01321">
    <property type="entry name" value="RUVC"/>
    <property type="match status" value="1"/>
</dbReference>
<evidence type="ECO:0000256" key="4">
    <source>
        <dbReference type="ARBA" id="ARBA00022723"/>
    </source>
</evidence>
<dbReference type="FunFam" id="3.30.420.10:FF:000002">
    <property type="entry name" value="Crossover junction endodeoxyribonuclease RuvC"/>
    <property type="match status" value="1"/>
</dbReference>
<keyword evidence="4 13" id="KW-0479">Metal-binding</keyword>
<keyword evidence="11 13" id="KW-0234">DNA repair</keyword>
<keyword evidence="9 13" id="KW-0238">DNA-binding</keyword>
<dbReference type="CDD" id="cd16962">
    <property type="entry name" value="RuvC"/>
    <property type="match status" value="1"/>
</dbReference>
<dbReference type="GO" id="GO:0006310">
    <property type="term" value="P:DNA recombination"/>
    <property type="evidence" value="ECO:0007669"/>
    <property type="project" value="UniProtKB-UniRule"/>
</dbReference>
<protein>
    <recommendedName>
        <fullName evidence="13 14">Crossover junction endodeoxyribonuclease RuvC</fullName>
        <ecNumber evidence="13 14">3.1.21.10</ecNumber>
    </recommendedName>
    <alternativeName>
        <fullName evidence="13">Holliday junction nuclease RuvC</fullName>
    </alternativeName>
    <alternativeName>
        <fullName evidence="13">Holliday junction resolvase RuvC</fullName>
    </alternativeName>
</protein>
<feature type="active site" evidence="13">
    <location>
        <position position="161"/>
    </location>
</feature>
<evidence type="ECO:0000313" key="15">
    <source>
        <dbReference type="EMBL" id="ABC76619.1"/>
    </source>
</evidence>
<feature type="active site" evidence="13">
    <location>
        <position position="89"/>
    </location>
</feature>
<evidence type="ECO:0000256" key="8">
    <source>
        <dbReference type="ARBA" id="ARBA00022842"/>
    </source>
</evidence>
<dbReference type="EC" id="3.1.21.10" evidence="13 14"/>
<dbReference type="STRING" id="56780.SYN_02973"/>
<keyword evidence="2 13" id="KW-0963">Cytoplasm</keyword>
<evidence type="ECO:0000256" key="14">
    <source>
        <dbReference type="NCBIfam" id="TIGR00228"/>
    </source>
</evidence>
<evidence type="ECO:0000256" key="11">
    <source>
        <dbReference type="ARBA" id="ARBA00023204"/>
    </source>
</evidence>
<dbReference type="InterPro" id="IPR002176">
    <property type="entry name" value="X-over_junc_endoDNase_RuvC"/>
</dbReference>
<dbReference type="GO" id="GO:0000287">
    <property type="term" value="F:magnesium ion binding"/>
    <property type="evidence" value="ECO:0007669"/>
    <property type="project" value="UniProtKB-UniRule"/>
</dbReference>
<comment type="similarity">
    <text evidence="1 13">Belongs to the RuvC family.</text>
</comment>
<organism evidence="15 16">
    <name type="scientific">Syntrophus aciditrophicus (strain SB)</name>
    <dbReference type="NCBI Taxonomy" id="56780"/>
    <lineage>
        <taxon>Bacteria</taxon>
        <taxon>Pseudomonadati</taxon>
        <taxon>Thermodesulfobacteriota</taxon>
        <taxon>Syntrophia</taxon>
        <taxon>Syntrophales</taxon>
        <taxon>Syntrophaceae</taxon>
        <taxon>Syntrophus</taxon>
    </lineage>
</organism>
<name>Q2LRB0_SYNAS</name>
<dbReference type="NCBIfam" id="NF000711">
    <property type="entry name" value="PRK00039.2-1"/>
    <property type="match status" value="1"/>
</dbReference>
<dbReference type="HAMAP" id="MF_00034">
    <property type="entry name" value="RuvC"/>
    <property type="match status" value="1"/>
</dbReference>
<dbReference type="GO" id="GO:0003677">
    <property type="term" value="F:DNA binding"/>
    <property type="evidence" value="ECO:0007669"/>
    <property type="project" value="UniProtKB-KW"/>
</dbReference>
<dbReference type="SUPFAM" id="SSF53098">
    <property type="entry name" value="Ribonuclease H-like"/>
    <property type="match status" value="1"/>
</dbReference>
<comment type="function">
    <text evidence="13">The RuvA-RuvB-RuvC complex processes Holliday junction (HJ) DNA during genetic recombination and DNA repair. Endonuclease that resolves HJ intermediates. Cleaves cruciform DNA by making single-stranded nicks across the HJ at symmetrical positions within the homologous arms, yielding a 5'-phosphate and a 3'-hydroxyl group; requires a central core of homology in the junction. The consensus cleavage sequence is 5'-(A/T)TT(C/G)-3'. Cleavage occurs on the 3'-side of the TT dinucleotide at the point of strand exchange. HJ branch migration catalyzed by RuvA-RuvB allows RuvC to scan DNA until it finds its consensus sequence, where it cleaves and resolves the cruciform DNA.</text>
</comment>